<name>A0ABX5Q0I4_9FLAO</name>
<accession>A0ABX5Q0I4</accession>
<reference evidence="1 2" key="1">
    <citation type="submission" date="2018-06" db="EMBL/GenBank/DDBJ databases">
        <title>Genomic Encyclopedia of Archaeal and Bacterial Type Strains, Phase II (KMG-II): from individual species to whole genera.</title>
        <authorList>
            <person name="Goeker M."/>
        </authorList>
    </citation>
    <scope>NUCLEOTIDE SEQUENCE [LARGE SCALE GENOMIC DNA]</scope>
    <source>
        <strain evidence="1 2">DSM 17205</strain>
    </source>
</reference>
<keyword evidence="2" id="KW-1185">Reference proteome</keyword>
<comment type="caution">
    <text evidence="1">The sequence shown here is derived from an EMBL/GenBank/DDBJ whole genome shotgun (WGS) entry which is preliminary data.</text>
</comment>
<protein>
    <submittedName>
        <fullName evidence="1">Nucleotidyltransferase component of viral defense system</fullName>
    </submittedName>
</protein>
<gene>
    <name evidence="1" type="ORF">LX97_00507</name>
</gene>
<dbReference type="EMBL" id="QKZR01000001">
    <property type="protein sequence ID" value="PZX43506.1"/>
    <property type="molecule type" value="Genomic_DNA"/>
</dbReference>
<dbReference type="Proteomes" id="UP000248584">
    <property type="component" value="Unassembled WGS sequence"/>
</dbReference>
<dbReference type="RefSeq" id="WP_015361320.1">
    <property type="nucleotide sequence ID" value="NZ_QKZR01000001.1"/>
</dbReference>
<dbReference type="InterPro" id="IPR014942">
    <property type="entry name" value="AbiEii"/>
</dbReference>
<sequence length="327" mass="37311">MKLHEYKEPFRNAIRAAADHYGIAEIFIEKDYWVTFALKQVFNNPASKDIAVFKGGTSLSKCHKIIERFSEDIDLVIITQEVDGSNAIKKKLKLVTEAVKEPLVNVPGHLVENKKGKIRKLVYSYDKNGMDGAFGHVRDEIVVEVSSYGSPHPSSTIEIHSMITGLIASTGNVDLITKYELEPFKVIVLDIERTFCEKIISLVRFSYTENPLKDLADKVRHTYDLHQLLKLEQIQDFLDSEEFSKMLNQVGKDDDKAIPNDKDWLSQHPSEALIFDDLEGVWNKIKSTYNSSFKELLTGELPDEKEVLKSLNKIKSRVGEIKWELKP</sequence>
<evidence type="ECO:0000313" key="1">
    <source>
        <dbReference type="EMBL" id="PZX43506.1"/>
    </source>
</evidence>
<dbReference type="Pfam" id="PF08843">
    <property type="entry name" value="AbiEii"/>
    <property type="match status" value="1"/>
</dbReference>
<evidence type="ECO:0000313" key="2">
    <source>
        <dbReference type="Proteomes" id="UP000248584"/>
    </source>
</evidence>
<organism evidence="1 2">
    <name type="scientific">Nonlabens dokdonensis</name>
    <dbReference type="NCBI Taxonomy" id="328515"/>
    <lineage>
        <taxon>Bacteria</taxon>
        <taxon>Pseudomonadati</taxon>
        <taxon>Bacteroidota</taxon>
        <taxon>Flavobacteriia</taxon>
        <taxon>Flavobacteriales</taxon>
        <taxon>Flavobacteriaceae</taxon>
        <taxon>Nonlabens</taxon>
    </lineage>
</organism>
<dbReference type="Gene3D" id="3.10.450.620">
    <property type="entry name" value="JHP933, nucleotidyltransferase-like core domain"/>
    <property type="match status" value="1"/>
</dbReference>
<proteinExistence type="predicted"/>